<name>A0A1G5ZSY9_9BACT</name>
<dbReference type="EMBL" id="FMXE01000081">
    <property type="protein sequence ID" value="SDA97765.1"/>
    <property type="molecule type" value="Genomic_DNA"/>
</dbReference>
<dbReference type="Proteomes" id="UP000198756">
    <property type="component" value="Unassembled WGS sequence"/>
</dbReference>
<protein>
    <submittedName>
        <fullName evidence="1">Uncharacterized protein</fullName>
    </submittedName>
</protein>
<dbReference type="STRING" id="279824.SAMN03080617_04405"/>
<evidence type="ECO:0000313" key="1">
    <source>
        <dbReference type="EMBL" id="SDA97765.1"/>
    </source>
</evidence>
<keyword evidence="2" id="KW-1185">Reference proteome</keyword>
<dbReference type="AlphaFoldDB" id="A0A1G5ZSY9"/>
<accession>A0A1G5ZSY9</accession>
<reference evidence="2" key="1">
    <citation type="submission" date="2016-10" db="EMBL/GenBank/DDBJ databases">
        <authorList>
            <person name="Varghese N."/>
            <person name="Submissions S."/>
        </authorList>
    </citation>
    <scope>NUCLEOTIDE SEQUENCE [LARGE SCALE GENOMIC DNA]</scope>
    <source>
        <strain evidence="2">DSM 22703</strain>
    </source>
</reference>
<evidence type="ECO:0000313" key="2">
    <source>
        <dbReference type="Proteomes" id="UP000198756"/>
    </source>
</evidence>
<organism evidence="1 2">
    <name type="scientific">Algoriphagus alkaliphilus</name>
    <dbReference type="NCBI Taxonomy" id="279824"/>
    <lineage>
        <taxon>Bacteria</taxon>
        <taxon>Pseudomonadati</taxon>
        <taxon>Bacteroidota</taxon>
        <taxon>Cytophagia</taxon>
        <taxon>Cytophagales</taxon>
        <taxon>Cyclobacteriaceae</taxon>
        <taxon>Algoriphagus</taxon>
    </lineage>
</organism>
<dbReference type="RefSeq" id="WP_092735307.1">
    <property type="nucleotide sequence ID" value="NZ_FMXE01000081.1"/>
</dbReference>
<feature type="non-terminal residue" evidence="1">
    <location>
        <position position="1"/>
    </location>
</feature>
<gene>
    <name evidence="1" type="ORF">SAMN03080617_04405</name>
</gene>
<sequence>FNFQTTLTTYTAQKWTFLVNREVFSRSDVGGNNMTTDYIKYYDLENYVLTDVRDNFDRDGHLTAFDFFCIVIWKANRAKTKIAQRLLKYNPDIEQSVKGLTSKIFSASDDKQKLKVLIDDYEFRLPMSSAILSLLYPDNFTIYDVRVCDTLTNFKGLDNITNFENLWLGYKDYIDSVKKYEPQNLSLRDKDRFLWGKSFYEQLNNDLKNKFQK</sequence>
<proteinExistence type="predicted"/>